<dbReference type="RefSeq" id="WP_141166701.1">
    <property type="nucleotide sequence ID" value="NZ_VHLH01000014.1"/>
</dbReference>
<evidence type="ECO:0000256" key="4">
    <source>
        <dbReference type="ARBA" id="ARBA00023163"/>
    </source>
</evidence>
<evidence type="ECO:0000313" key="7">
    <source>
        <dbReference type="Proteomes" id="UP000320314"/>
    </source>
</evidence>
<keyword evidence="4" id="KW-0804">Transcription</keyword>
<evidence type="ECO:0000256" key="1">
    <source>
        <dbReference type="ARBA" id="ARBA00009437"/>
    </source>
</evidence>
<dbReference type="PANTHER" id="PTHR30537">
    <property type="entry name" value="HTH-TYPE TRANSCRIPTIONAL REGULATOR"/>
    <property type="match status" value="1"/>
</dbReference>
<accession>A0A506U4F5</accession>
<keyword evidence="7" id="KW-1185">Reference proteome</keyword>
<sequence length="318" mass="34653">MKTLNKRLPPLNALVAFEAVMRTGTVTAAARELGTSQPAVSQRLRTLEEALGTTLFHRAGRSLKASDAARRYASEIAEALEAIAAASETAKGTVRARAPLVISAPFGFTHLWLAPLLPRLETAFPQIDIVARAEDAPHAAGQRKPDLDVRFGEMTGPAASAYFLMHEVAQPVCSPDFATRHALSGTATPARRLADLPLLHLDEEDPRWCNWPAWFAANGVGDFHATPRLFYNNYPLIEQAAAEGKGIALCWRGIVEPMLDAERLVTAGPVFFRRDWGYWLHVATPSDTRGRAVALWIRDAARNDSDRVLARCGLAVSG</sequence>
<proteinExistence type="inferred from homology"/>
<dbReference type="SUPFAM" id="SSF53850">
    <property type="entry name" value="Periplasmic binding protein-like II"/>
    <property type="match status" value="1"/>
</dbReference>
<evidence type="ECO:0000313" key="6">
    <source>
        <dbReference type="EMBL" id="TPW28690.1"/>
    </source>
</evidence>
<dbReference type="InterPro" id="IPR058163">
    <property type="entry name" value="LysR-type_TF_proteobact-type"/>
</dbReference>
<dbReference type="Pfam" id="PF00126">
    <property type="entry name" value="HTH_1"/>
    <property type="match status" value="1"/>
</dbReference>
<dbReference type="Pfam" id="PF03466">
    <property type="entry name" value="LysR_substrate"/>
    <property type="match status" value="1"/>
</dbReference>
<dbReference type="InterPro" id="IPR005119">
    <property type="entry name" value="LysR_subst-bd"/>
</dbReference>
<dbReference type="GO" id="GO:0003700">
    <property type="term" value="F:DNA-binding transcription factor activity"/>
    <property type="evidence" value="ECO:0007669"/>
    <property type="project" value="InterPro"/>
</dbReference>
<dbReference type="PRINTS" id="PR00039">
    <property type="entry name" value="HTHLYSR"/>
</dbReference>
<dbReference type="GO" id="GO:0043565">
    <property type="term" value="F:sequence-specific DNA binding"/>
    <property type="evidence" value="ECO:0007669"/>
    <property type="project" value="TreeGrafter"/>
</dbReference>
<comment type="caution">
    <text evidence="6">The sequence shown here is derived from an EMBL/GenBank/DDBJ whole genome shotgun (WGS) entry which is preliminary data.</text>
</comment>
<evidence type="ECO:0000256" key="3">
    <source>
        <dbReference type="ARBA" id="ARBA00023125"/>
    </source>
</evidence>
<organism evidence="6 7">
    <name type="scientific">Pararhizobium mangrovi</name>
    <dbReference type="NCBI Taxonomy" id="2590452"/>
    <lineage>
        <taxon>Bacteria</taxon>
        <taxon>Pseudomonadati</taxon>
        <taxon>Pseudomonadota</taxon>
        <taxon>Alphaproteobacteria</taxon>
        <taxon>Hyphomicrobiales</taxon>
        <taxon>Rhizobiaceae</taxon>
        <taxon>Rhizobium/Agrobacterium group</taxon>
        <taxon>Pararhizobium</taxon>
    </lineage>
</organism>
<dbReference type="Gene3D" id="1.10.10.10">
    <property type="entry name" value="Winged helix-like DNA-binding domain superfamily/Winged helix DNA-binding domain"/>
    <property type="match status" value="1"/>
</dbReference>
<dbReference type="Gene3D" id="3.40.190.10">
    <property type="entry name" value="Periplasmic binding protein-like II"/>
    <property type="match status" value="2"/>
</dbReference>
<dbReference type="PANTHER" id="PTHR30537:SF74">
    <property type="entry name" value="HTH-TYPE TRANSCRIPTIONAL REGULATOR TRPI"/>
    <property type="match status" value="1"/>
</dbReference>
<keyword evidence="2" id="KW-0805">Transcription regulation</keyword>
<evidence type="ECO:0000256" key="2">
    <source>
        <dbReference type="ARBA" id="ARBA00023015"/>
    </source>
</evidence>
<dbReference type="AlphaFoldDB" id="A0A506U4F5"/>
<dbReference type="Proteomes" id="UP000320314">
    <property type="component" value="Unassembled WGS sequence"/>
</dbReference>
<dbReference type="InterPro" id="IPR000847">
    <property type="entry name" value="LysR_HTH_N"/>
</dbReference>
<evidence type="ECO:0000259" key="5">
    <source>
        <dbReference type="PROSITE" id="PS50931"/>
    </source>
</evidence>
<feature type="domain" description="HTH lysR-type" evidence="5">
    <location>
        <begin position="9"/>
        <end position="66"/>
    </location>
</feature>
<dbReference type="SUPFAM" id="SSF46785">
    <property type="entry name" value="Winged helix' DNA-binding domain"/>
    <property type="match status" value="1"/>
</dbReference>
<dbReference type="EMBL" id="VHLH01000014">
    <property type="protein sequence ID" value="TPW28690.1"/>
    <property type="molecule type" value="Genomic_DNA"/>
</dbReference>
<keyword evidence="3" id="KW-0238">DNA-binding</keyword>
<protein>
    <submittedName>
        <fullName evidence="6">LysR family transcriptional regulator</fullName>
    </submittedName>
</protein>
<dbReference type="OrthoDB" id="9794694at2"/>
<dbReference type="InterPro" id="IPR036388">
    <property type="entry name" value="WH-like_DNA-bd_sf"/>
</dbReference>
<dbReference type="PROSITE" id="PS50931">
    <property type="entry name" value="HTH_LYSR"/>
    <property type="match status" value="1"/>
</dbReference>
<reference evidence="6 7" key="1">
    <citation type="submission" date="2019-06" db="EMBL/GenBank/DDBJ databases">
        <authorList>
            <person name="Li M."/>
        </authorList>
    </citation>
    <scope>NUCLEOTIDE SEQUENCE [LARGE SCALE GENOMIC DNA]</scope>
    <source>
        <strain evidence="6 7">BGMRC6574</strain>
    </source>
</reference>
<comment type="similarity">
    <text evidence="1">Belongs to the LysR transcriptional regulatory family.</text>
</comment>
<dbReference type="InterPro" id="IPR036390">
    <property type="entry name" value="WH_DNA-bd_sf"/>
</dbReference>
<gene>
    <name evidence="6" type="ORF">FJU11_08940</name>
</gene>
<dbReference type="GO" id="GO:0006351">
    <property type="term" value="P:DNA-templated transcription"/>
    <property type="evidence" value="ECO:0007669"/>
    <property type="project" value="TreeGrafter"/>
</dbReference>
<name>A0A506U4F5_9HYPH</name>